<gene>
    <name evidence="1" type="ORF">QAD02_010743</name>
</gene>
<evidence type="ECO:0000313" key="1">
    <source>
        <dbReference type="EMBL" id="KAJ8674957.1"/>
    </source>
</evidence>
<accession>A0ACC2NV62</accession>
<evidence type="ECO:0000313" key="2">
    <source>
        <dbReference type="Proteomes" id="UP001239111"/>
    </source>
</evidence>
<reference evidence="1" key="1">
    <citation type="submission" date="2023-04" db="EMBL/GenBank/DDBJ databases">
        <title>A chromosome-level genome assembly of the parasitoid wasp Eretmocerus hayati.</title>
        <authorList>
            <person name="Zhong Y."/>
            <person name="Liu S."/>
            <person name="Liu Y."/>
        </authorList>
    </citation>
    <scope>NUCLEOTIDE SEQUENCE</scope>
    <source>
        <strain evidence="1">ZJU_SS_LIU_2023</strain>
    </source>
</reference>
<comment type="caution">
    <text evidence="1">The sequence shown here is derived from an EMBL/GenBank/DDBJ whole genome shotgun (WGS) entry which is preliminary data.</text>
</comment>
<sequence>MRVALPATPLLLLLVIGLIFGLLFFGIKYKSSGIFDWHDDDDDGVDKEDFGPELRECLRHNKPADIVRCAKSVDNIEEKISHNAFAAFLRQLMNKIESQESSTDARLASLGLTSSSNTCRQSHFIDVTPLKTKKPVLLYLVGIIPNLRDWSNRPSRPQRYARGKLFPAFSSNSSRFRVNVEKNCTGYHYWVRDNLHLYSDSAADLRVAIVMDGKLWCPRSFITAAKVVIADIYEDDVKLTEYNCERVYKISWALWREGSYGIVPKKFEHIFLT</sequence>
<organism evidence="1 2">
    <name type="scientific">Eretmocerus hayati</name>
    <dbReference type="NCBI Taxonomy" id="131215"/>
    <lineage>
        <taxon>Eukaryota</taxon>
        <taxon>Metazoa</taxon>
        <taxon>Ecdysozoa</taxon>
        <taxon>Arthropoda</taxon>
        <taxon>Hexapoda</taxon>
        <taxon>Insecta</taxon>
        <taxon>Pterygota</taxon>
        <taxon>Neoptera</taxon>
        <taxon>Endopterygota</taxon>
        <taxon>Hymenoptera</taxon>
        <taxon>Apocrita</taxon>
        <taxon>Proctotrupomorpha</taxon>
        <taxon>Chalcidoidea</taxon>
        <taxon>Aphelinidae</taxon>
        <taxon>Aphelininae</taxon>
        <taxon>Eretmocerus</taxon>
    </lineage>
</organism>
<keyword evidence="2" id="KW-1185">Reference proteome</keyword>
<dbReference type="Proteomes" id="UP001239111">
    <property type="component" value="Chromosome 2"/>
</dbReference>
<proteinExistence type="predicted"/>
<dbReference type="EMBL" id="CM056742">
    <property type="protein sequence ID" value="KAJ8674957.1"/>
    <property type="molecule type" value="Genomic_DNA"/>
</dbReference>
<name>A0ACC2NV62_9HYME</name>
<protein>
    <submittedName>
        <fullName evidence="1">Uncharacterized protein</fullName>
    </submittedName>
</protein>